<dbReference type="OrthoDB" id="2157530at2759"/>
<evidence type="ECO:0000313" key="1">
    <source>
        <dbReference type="EMBL" id="KAF1954801.1"/>
    </source>
</evidence>
<gene>
    <name evidence="1" type="ORF">CC80DRAFT_392152</name>
</gene>
<sequence length="66" mass="7140">METIGEGRAAFRTANGYIGMGPRAMRQGDVVVALDSGAVPFILRPKADHYLLIGECYVHGIMFGEL</sequence>
<dbReference type="InterPro" id="IPR052895">
    <property type="entry name" value="HetReg/Transcr_Mod"/>
</dbReference>
<keyword evidence="2" id="KW-1185">Reference proteome</keyword>
<dbReference type="PANTHER" id="PTHR24148">
    <property type="entry name" value="ANKYRIN REPEAT DOMAIN-CONTAINING PROTEIN 39 HOMOLOG-RELATED"/>
    <property type="match status" value="1"/>
</dbReference>
<dbReference type="PANTHER" id="PTHR24148:SF73">
    <property type="entry name" value="HET DOMAIN PROTEIN (AFU_ORTHOLOGUE AFUA_8G01020)"/>
    <property type="match status" value="1"/>
</dbReference>
<feature type="non-terminal residue" evidence="1">
    <location>
        <position position="66"/>
    </location>
</feature>
<evidence type="ECO:0000313" key="2">
    <source>
        <dbReference type="Proteomes" id="UP000800035"/>
    </source>
</evidence>
<protein>
    <submittedName>
        <fullName evidence="1">Uncharacterized protein</fullName>
    </submittedName>
</protein>
<proteinExistence type="predicted"/>
<dbReference type="Pfam" id="PF26639">
    <property type="entry name" value="Het-6_barrel"/>
    <property type="match status" value="1"/>
</dbReference>
<dbReference type="EMBL" id="ML976997">
    <property type="protein sequence ID" value="KAF1954801.1"/>
    <property type="molecule type" value="Genomic_DNA"/>
</dbReference>
<accession>A0A6A5TQ73</accession>
<name>A0A6A5TQ73_9PLEO</name>
<reference evidence="1" key="1">
    <citation type="journal article" date="2020" name="Stud. Mycol.">
        <title>101 Dothideomycetes genomes: a test case for predicting lifestyles and emergence of pathogens.</title>
        <authorList>
            <person name="Haridas S."/>
            <person name="Albert R."/>
            <person name="Binder M."/>
            <person name="Bloem J."/>
            <person name="Labutti K."/>
            <person name="Salamov A."/>
            <person name="Andreopoulos B."/>
            <person name="Baker S."/>
            <person name="Barry K."/>
            <person name="Bills G."/>
            <person name="Bluhm B."/>
            <person name="Cannon C."/>
            <person name="Castanera R."/>
            <person name="Culley D."/>
            <person name="Daum C."/>
            <person name="Ezra D."/>
            <person name="Gonzalez J."/>
            <person name="Henrissat B."/>
            <person name="Kuo A."/>
            <person name="Liang C."/>
            <person name="Lipzen A."/>
            <person name="Lutzoni F."/>
            <person name="Magnuson J."/>
            <person name="Mondo S."/>
            <person name="Nolan M."/>
            <person name="Ohm R."/>
            <person name="Pangilinan J."/>
            <person name="Park H.-J."/>
            <person name="Ramirez L."/>
            <person name="Alfaro M."/>
            <person name="Sun H."/>
            <person name="Tritt A."/>
            <person name="Yoshinaga Y."/>
            <person name="Zwiers L.-H."/>
            <person name="Turgeon B."/>
            <person name="Goodwin S."/>
            <person name="Spatafora J."/>
            <person name="Crous P."/>
            <person name="Grigoriev I."/>
        </authorList>
    </citation>
    <scope>NUCLEOTIDE SEQUENCE</scope>
    <source>
        <strain evidence="1">CBS 675.92</strain>
    </source>
</reference>
<dbReference type="AlphaFoldDB" id="A0A6A5TQ73"/>
<dbReference type="Proteomes" id="UP000800035">
    <property type="component" value="Unassembled WGS sequence"/>
</dbReference>
<organism evidence="1 2">
    <name type="scientific">Byssothecium circinans</name>
    <dbReference type="NCBI Taxonomy" id="147558"/>
    <lineage>
        <taxon>Eukaryota</taxon>
        <taxon>Fungi</taxon>
        <taxon>Dikarya</taxon>
        <taxon>Ascomycota</taxon>
        <taxon>Pezizomycotina</taxon>
        <taxon>Dothideomycetes</taxon>
        <taxon>Pleosporomycetidae</taxon>
        <taxon>Pleosporales</taxon>
        <taxon>Massarineae</taxon>
        <taxon>Massarinaceae</taxon>
        <taxon>Byssothecium</taxon>
    </lineage>
</organism>